<dbReference type="GeneID" id="65130520"/>
<keyword evidence="3" id="KW-1185">Reference proteome</keyword>
<reference evidence="2 3" key="1">
    <citation type="submission" date="2020-07" db="EMBL/GenBank/DDBJ databases">
        <title>Taxonomic proposal: Crassvirales, a new order of highly abundant and diverse bacterial viruses.</title>
        <authorList>
            <person name="Shkoporov A.N."/>
            <person name="Stockdale S.R."/>
            <person name="Guerin E."/>
            <person name="Ross R.P."/>
            <person name="Hill C."/>
        </authorList>
    </citation>
    <scope>NUCLEOTIDE SEQUENCE [LARGE SCALE GENOMIC DNA]</scope>
</reference>
<evidence type="ECO:0000313" key="2">
    <source>
        <dbReference type="EMBL" id="QOR59904.1"/>
    </source>
</evidence>
<organism evidence="2 3">
    <name type="scientific">uncultured phage cr271_1</name>
    <dbReference type="NCBI Taxonomy" id="2772078"/>
    <lineage>
        <taxon>Viruses</taxon>
        <taxon>Duplodnaviria</taxon>
        <taxon>Heunggongvirae</taxon>
        <taxon>Uroviricota</taxon>
        <taxon>Caudoviricetes</taxon>
        <taxon>Crassvirales</taxon>
        <taxon>Intestiviridae</taxon>
        <taxon>Obtuvirinae</taxon>
        <taxon>Hacihdavirus</taxon>
        <taxon>Hacihdavirus animalis</taxon>
    </lineage>
</organism>
<dbReference type="Proteomes" id="UP000593898">
    <property type="component" value="Segment"/>
</dbReference>
<dbReference type="EMBL" id="MT774394">
    <property type="protein sequence ID" value="QOR59904.1"/>
    <property type="molecule type" value="Genomic_DNA"/>
</dbReference>
<feature type="region of interest" description="Disordered" evidence="1">
    <location>
        <begin position="76"/>
        <end position="101"/>
    </location>
</feature>
<dbReference type="KEGG" id="vg:65130520"/>
<dbReference type="RefSeq" id="YP_010112062.1">
    <property type="nucleotide sequence ID" value="NC_055887.1"/>
</dbReference>
<accession>A0A7M1S0H6</accession>
<sequence>MAKKHDENKDLRCFSRVGKINYSDKTLRASKNVTIGIHMWGRIDFLTHYCGWTFIWDNTAGVGGYYDGESKTEQVKNLSNSRKASKEHSLTNKTKKTNKRK</sequence>
<name>A0A7M1S0H6_9CAUD</name>
<evidence type="ECO:0000313" key="3">
    <source>
        <dbReference type="Proteomes" id="UP000593898"/>
    </source>
</evidence>
<proteinExistence type="predicted"/>
<evidence type="ECO:0000256" key="1">
    <source>
        <dbReference type="SAM" id="MobiDB-lite"/>
    </source>
</evidence>
<protein>
    <submittedName>
        <fullName evidence="2">Uncharacterized protein</fullName>
    </submittedName>
</protein>